<comment type="caution">
    <text evidence="3">The sequence shown here is derived from an EMBL/GenBank/DDBJ whole genome shotgun (WGS) entry which is preliminary data.</text>
</comment>
<dbReference type="GO" id="GO:0003677">
    <property type="term" value="F:DNA binding"/>
    <property type="evidence" value="ECO:0007669"/>
    <property type="project" value="InterPro"/>
</dbReference>
<reference evidence="3" key="2">
    <citation type="submission" date="2016-07" db="EMBL/GenBank/DDBJ databases">
        <authorList>
            <person name="Kauffman K."/>
            <person name="Arevalo P."/>
            <person name="Polz M.F."/>
        </authorList>
    </citation>
    <scope>NUCLEOTIDE SEQUENCE</scope>
    <source>
        <strain evidence="3">10N.261.52.F7</strain>
    </source>
</reference>
<dbReference type="InterPro" id="IPR013762">
    <property type="entry name" value="Integrase-like_cat_sf"/>
</dbReference>
<keyword evidence="2" id="KW-0175">Coiled coil</keyword>
<dbReference type="GO" id="GO:0006310">
    <property type="term" value="P:DNA recombination"/>
    <property type="evidence" value="ECO:0007669"/>
    <property type="project" value="UniProtKB-KW"/>
</dbReference>
<protein>
    <recommendedName>
        <fullName evidence="4">Integrase</fullName>
    </recommendedName>
</protein>
<evidence type="ECO:0008006" key="4">
    <source>
        <dbReference type="Google" id="ProtNLM"/>
    </source>
</evidence>
<dbReference type="InterPro" id="IPR011010">
    <property type="entry name" value="DNA_brk_join_enz"/>
</dbReference>
<reference key="1">
    <citation type="submission" date="2016-07" db="EMBL/GenBank/DDBJ databases">
        <title>Nontailed viruses are major unrecognized killers of bacteria in the ocean.</title>
        <authorList>
            <person name="Kauffman K."/>
            <person name="Hussain F."/>
            <person name="Yang J."/>
            <person name="Arevalo P."/>
            <person name="Brown J."/>
            <person name="Cutler M."/>
            <person name="Kelly L."/>
            <person name="Polz M.F."/>
        </authorList>
    </citation>
    <scope>NUCLEOTIDE SEQUENCE [LARGE SCALE GENOMIC DNA]</scope>
    <source>
        <strain>10N.261.52.F7</strain>
    </source>
</reference>
<reference evidence="3" key="3">
    <citation type="journal article" date="2018" name="Nature">
        <title>A major lineage of non-tailed dsDNA viruses as unrecognized killers of marine bacteria.</title>
        <authorList>
            <person name="Kauffman K.M."/>
            <person name="Hussain F.A."/>
            <person name="Yang J."/>
            <person name="Arevalo P."/>
            <person name="Brown J.M."/>
            <person name="Chang W.K."/>
            <person name="VanInsberghe D."/>
            <person name="Elsherbini J."/>
            <person name="Sharma R.S."/>
            <person name="Cutler M.B."/>
            <person name="Kelly L."/>
            <person name="Polz M.F."/>
        </authorList>
    </citation>
    <scope>NUCLEOTIDE SEQUENCE</scope>
    <source>
        <strain evidence="3">10N.261.52.F7</strain>
    </source>
</reference>
<dbReference type="InterPro" id="IPR024965">
    <property type="entry name" value="Putative_integrase"/>
</dbReference>
<dbReference type="SUPFAM" id="SSF56349">
    <property type="entry name" value="DNA breaking-rejoining enzymes"/>
    <property type="match status" value="1"/>
</dbReference>
<dbReference type="InterPro" id="IPR028229">
    <property type="entry name" value="Integrase_rpt"/>
</dbReference>
<evidence type="ECO:0000256" key="1">
    <source>
        <dbReference type="ARBA" id="ARBA00023172"/>
    </source>
</evidence>
<name>A0AB36XS98_9VIBR</name>
<evidence type="ECO:0000313" key="3">
    <source>
        <dbReference type="EMBL" id="PMK49943.1"/>
    </source>
</evidence>
<evidence type="ECO:0000256" key="2">
    <source>
        <dbReference type="SAM" id="Coils"/>
    </source>
</evidence>
<dbReference type="Pfam" id="PF13009">
    <property type="entry name" value="Integrase_2"/>
    <property type="match status" value="1"/>
</dbReference>
<keyword evidence="1" id="KW-0233">DNA recombination</keyword>
<proteinExistence type="predicted"/>
<feature type="coiled-coil region" evidence="2">
    <location>
        <begin position="1345"/>
        <end position="1396"/>
    </location>
</feature>
<sequence length="1576" mass="183366">MNKYTLSELRSTIEEKMSERGKSAESIINLSKEYLSMRKQDLRMPISPETTYAKKGFKSYRDLFGLPDIDLYTFKELKESIQKKLSVNGKDTESITGSVKQYRTMRKADPRMPFSPHREYASKGFKSYRDLFGLPELEYYTFKELKKSIKTKLTKDDKNAKKVTRLVEEYQSMRKQDPRMPSSPHSVYASEGFISYRNLFELPDDNLYTLKELKSVIKENILKVGKELGSISSYSNEYKKMRKNDLRIPSTPEIYYASKGFKSYRDLFGVSNLYTYKEIKIVIQNKLVQERIDPQKINKYLDTYNKMRDNDPCMPASPNSTYKSKGFKSYRDLFGVETPELYTRRELKIAIKKYLVQHGKKAESISSLSREYQLIRKQDPRIPSSTQAFVARKFKDYRELFGLPELKFYTLIELKTAIKEDLDKRKIDIASISNYSELYRKLREHNPRMPFTPRTTYASKGFKSYRDLFGLKEIKTYSYHEAQNAIQEYLIHKKVDIEKVVLTRIYREITLQDDKLPDYPDRVYSEVWMGFEYYFQRKTFYPFKKAHDIAKSKGISKSAKQVYERLRLEDPMFPPSPYKAYPSDWRTFDHFFGINNGHYKTLQDAQAAAINIAEKIEIKITCRSYPEITKYDNRLPRSIDRYQPYEHDWQGWKEFAGSKKYEIESARNVALDHEWNSFKDYEKEHHIDLKMPAEPVKYYGLNSYSEFIKFKYWDCSEVKKYCAENKVTTISEYQKHARKVIHLKVRHSKIDGVTKAADFLYVPRPFEDIESLGFSLWAQLARQFLITHAKRGMQSKKVNLNIFLKHLISKNSLPDEPFKLFIEGERIEPLERLIEMNSNRGKYLESTIIEFIQFVMYECCYDRDEDTGELITTDPNIHFRHPYQHLNVEIESRARHIETVKPPLDFVFIEAAKQYLIPNFVKNAIGIKQPCTTFSELTNAHELFEADWFEVDEEVYRQAKSDPCCATKTVMLDRSGVSGKIKVYKIWSPVRAIAMYVLFSLPLRGVQICYLDSGEADEFKLVEQGGNLKWVINDNPLSGQLDAKGFLKRLNGDAIGMNVSTNKTSKKEGGYTVPWMPDDLARWVIKLRDWQSRYNPLSEPTPWSDIHMSTIFHEKVLRMRGRQCFLFRDVRNLVKRKKNPAGSQPFIPNSMFNVFEKLLFTIQTDEMPLAKIILGKNGGSLSDYESTYTPHGLRVSHISALLFEGDGIDPIIVQKLVGHANLVMTIYYGVISHEHMREKLSGQYKTIVANKQKQYQASLLSRNIEDAKGELIYLSDGAGQVTWESSAIRFKDAGMCPVANGRCDVGESPVDLDAKVLTYGRAKSCYQCRFFVTGPAFLGGLLAKFNEVNVARKRASERIEKLQKKEKETRLKKKEAEDHQRENEMFRLELEQIRTAIDTEKVKFYEIGADQAAIYRKVTQCIQKMNKDVDADDKTEGMTLILNRNKAEVSVSLDESSDFRMLAEVCEDAQIYDSIDDSEAVIRREKFLDSMLKNNGFDAMFFNLDEDQSRYVGNQMQQLLKKRLSGWGGVEKLIYGEVRLSDISSGNKDNMQIIERGLSLIINDATAATVTKVERF</sequence>
<accession>A0AB36XS98</accession>
<organism evidence="3">
    <name type="scientific">Vibrio lentus</name>
    <dbReference type="NCBI Taxonomy" id="136468"/>
    <lineage>
        <taxon>Bacteria</taxon>
        <taxon>Pseudomonadati</taxon>
        <taxon>Pseudomonadota</taxon>
        <taxon>Gammaproteobacteria</taxon>
        <taxon>Vibrionales</taxon>
        <taxon>Vibrionaceae</taxon>
        <taxon>Vibrio</taxon>
    </lineage>
</organism>
<dbReference type="RefSeq" id="WP_102278261.1">
    <property type="nucleotide sequence ID" value="NZ_JAJGZN020000003.1"/>
</dbReference>
<dbReference type="Pfam" id="PF14882">
    <property type="entry name" value="INT_rpt"/>
    <property type="match status" value="1"/>
</dbReference>
<gene>
    <name evidence="3" type="ORF">BCT99_00590</name>
</gene>
<dbReference type="EMBL" id="MCXM01000001">
    <property type="protein sequence ID" value="PMK49943.1"/>
    <property type="molecule type" value="Genomic_DNA"/>
</dbReference>
<dbReference type="GO" id="GO:0015074">
    <property type="term" value="P:DNA integration"/>
    <property type="evidence" value="ECO:0007669"/>
    <property type="project" value="InterPro"/>
</dbReference>
<dbReference type="Gene3D" id="1.10.443.10">
    <property type="entry name" value="Intergrase catalytic core"/>
    <property type="match status" value="1"/>
</dbReference>